<evidence type="ECO:0000313" key="3">
    <source>
        <dbReference type="Proteomes" id="UP001203207"/>
    </source>
</evidence>
<organism evidence="2 3">
    <name type="scientific">Natronocalculus amylovorans</name>
    <dbReference type="NCBI Taxonomy" id="2917812"/>
    <lineage>
        <taxon>Archaea</taxon>
        <taxon>Methanobacteriati</taxon>
        <taxon>Methanobacteriota</taxon>
        <taxon>Stenosarchaea group</taxon>
        <taxon>Halobacteria</taxon>
        <taxon>Halobacteriales</taxon>
        <taxon>Haloferacaceae</taxon>
        <taxon>Natronocalculus</taxon>
    </lineage>
</organism>
<gene>
    <name evidence="2" type="ORF">AArcSt2_08670</name>
</gene>
<dbReference type="Pfam" id="PF24444">
    <property type="entry name" value="DUF7563"/>
    <property type="match status" value="1"/>
</dbReference>
<reference evidence="2" key="2">
    <citation type="submission" date="2022-02" db="EMBL/GenBank/DDBJ databases">
        <authorList>
            <person name="Elcheninov A.G."/>
            <person name="Sorokin D.Y."/>
            <person name="Kublanov I.V."/>
        </authorList>
    </citation>
    <scope>NUCLEOTIDE SEQUENCE</scope>
    <source>
        <strain evidence="2">AArc-St2</strain>
    </source>
</reference>
<name>A0AAE3FX66_9EURY</name>
<accession>A0AAE3FX66</accession>
<dbReference type="Proteomes" id="UP001203207">
    <property type="component" value="Unassembled WGS sequence"/>
</dbReference>
<evidence type="ECO:0000313" key="2">
    <source>
        <dbReference type="EMBL" id="MCL9817012.1"/>
    </source>
</evidence>
<dbReference type="EMBL" id="JAKRVX010000003">
    <property type="protein sequence ID" value="MCL9817012.1"/>
    <property type="molecule type" value="Genomic_DNA"/>
</dbReference>
<comment type="caution">
    <text evidence="2">The sequence shown here is derived from an EMBL/GenBank/DDBJ whole genome shotgun (WGS) entry which is preliminary data.</text>
</comment>
<keyword evidence="3" id="KW-1185">Reference proteome</keyword>
<reference evidence="2" key="1">
    <citation type="journal article" date="2022" name="Syst. Appl. Microbiol.">
        <title>Natronocalculus amylovorans gen. nov., sp. nov., and Natranaeroarchaeum aerophilus sp. nov., dominant culturable amylolytic natronoarchaea from hypersaline soda lakes in southwestern Siberia.</title>
        <authorList>
            <person name="Sorokin D.Y."/>
            <person name="Elcheninov A.G."/>
            <person name="Khizhniak T.V."/>
            <person name="Koenen M."/>
            <person name="Bale N.J."/>
            <person name="Damste J.S.S."/>
            <person name="Kublanov I.V."/>
        </authorList>
    </citation>
    <scope>NUCLEOTIDE SEQUENCE</scope>
    <source>
        <strain evidence="2">AArc-St2</strain>
    </source>
</reference>
<evidence type="ECO:0000256" key="1">
    <source>
        <dbReference type="SAM" id="MobiDB-lite"/>
    </source>
</evidence>
<dbReference type="InterPro" id="IPR055985">
    <property type="entry name" value="DUF7563"/>
</dbReference>
<dbReference type="AlphaFoldDB" id="A0AAE3FX66"/>
<feature type="region of interest" description="Disordered" evidence="1">
    <location>
        <begin position="53"/>
        <end position="79"/>
    </location>
</feature>
<sequence length="79" mass="8732">MAVRLELPVRKAVCLHCGAHVTTDFRRVYGDQDDRAHRCRSCDTLVRIREGSAAGVDARTPDPETSPGRHGCEAVGWSR</sequence>
<proteinExistence type="predicted"/>
<evidence type="ECO:0008006" key="4">
    <source>
        <dbReference type="Google" id="ProtNLM"/>
    </source>
</evidence>
<protein>
    <recommendedName>
        <fullName evidence="4">Small CPxCG-related zinc finger protein</fullName>
    </recommendedName>
</protein>
<dbReference type="RefSeq" id="WP_250583962.1">
    <property type="nucleotide sequence ID" value="NZ_JAKRVX010000003.1"/>
</dbReference>